<protein>
    <submittedName>
        <fullName evidence="2">Uncharacterized protein</fullName>
    </submittedName>
</protein>
<dbReference type="InParanoid" id="A0BNC8"/>
<evidence type="ECO:0000313" key="2">
    <source>
        <dbReference type="EMBL" id="CAK60045.1"/>
    </source>
</evidence>
<evidence type="ECO:0000256" key="1">
    <source>
        <dbReference type="SAM" id="Coils"/>
    </source>
</evidence>
<keyword evidence="3" id="KW-1185">Reference proteome</keyword>
<dbReference type="GeneID" id="5013227"/>
<gene>
    <name evidence="2" type="ORF">GSPATT00030683001</name>
</gene>
<name>A0BNC8_PARTE</name>
<dbReference type="AlphaFoldDB" id="A0BNC8"/>
<accession>A0BNC8</accession>
<dbReference type="OMA" id="QDNCTSI"/>
<proteinExistence type="predicted"/>
<dbReference type="EMBL" id="CT868006">
    <property type="protein sequence ID" value="CAK60045.1"/>
    <property type="molecule type" value="Genomic_DNA"/>
</dbReference>
<organism evidence="2 3">
    <name type="scientific">Paramecium tetraurelia</name>
    <dbReference type="NCBI Taxonomy" id="5888"/>
    <lineage>
        <taxon>Eukaryota</taxon>
        <taxon>Sar</taxon>
        <taxon>Alveolata</taxon>
        <taxon>Ciliophora</taxon>
        <taxon>Intramacronucleata</taxon>
        <taxon>Oligohymenophorea</taxon>
        <taxon>Peniculida</taxon>
        <taxon>Parameciidae</taxon>
        <taxon>Paramecium</taxon>
    </lineage>
</organism>
<keyword evidence="1" id="KW-0175">Coiled coil</keyword>
<evidence type="ECO:0000313" key="3">
    <source>
        <dbReference type="Proteomes" id="UP000000600"/>
    </source>
</evidence>
<dbReference type="HOGENOM" id="CLU_1024723_0_0_1"/>
<dbReference type="Proteomes" id="UP000000600">
    <property type="component" value="Unassembled WGS sequence"/>
</dbReference>
<dbReference type="OrthoDB" id="295152at2759"/>
<sequence length="267" mass="31103">MNINNQLLKIVQDIQLTIKSDFDLKPNLDELITILRQQVTILIELVQQQKSVDYDQLEKAVQKAEAEIRNHVRVIVQFLPIQVEQQMKLYSDSLQEKIDQLEREKQELIDKNKTLIQSQERKISSQNATRESSPSLFKKSYILGNQVYNRQQGTSQDNCTSIIQNCDSHQTREKRSSGTQHSYIMMKNIRDKVNMNASQEKINDKSSTILKSQNGSSLIKMYNIQKLIIKNQQDKNLQQLKKYYSYPNLSQTLNQILDDSQATKKKP</sequence>
<feature type="coiled-coil region" evidence="1">
    <location>
        <begin position="47"/>
        <end position="121"/>
    </location>
</feature>
<dbReference type="KEGG" id="ptm:GSPATT00030683001"/>
<reference evidence="2 3" key="1">
    <citation type="journal article" date="2006" name="Nature">
        <title>Global trends of whole-genome duplications revealed by the ciliate Paramecium tetraurelia.</title>
        <authorList>
            <consortium name="Genoscope"/>
            <person name="Aury J.-M."/>
            <person name="Jaillon O."/>
            <person name="Duret L."/>
            <person name="Noel B."/>
            <person name="Jubin C."/>
            <person name="Porcel B.M."/>
            <person name="Segurens B."/>
            <person name="Daubin V."/>
            <person name="Anthouard V."/>
            <person name="Aiach N."/>
            <person name="Arnaiz O."/>
            <person name="Billaut A."/>
            <person name="Beisson J."/>
            <person name="Blanc I."/>
            <person name="Bouhouche K."/>
            <person name="Camara F."/>
            <person name="Duharcourt S."/>
            <person name="Guigo R."/>
            <person name="Gogendeau D."/>
            <person name="Katinka M."/>
            <person name="Keller A.-M."/>
            <person name="Kissmehl R."/>
            <person name="Klotz C."/>
            <person name="Koll F."/>
            <person name="Le Moue A."/>
            <person name="Lepere C."/>
            <person name="Malinsky S."/>
            <person name="Nowacki M."/>
            <person name="Nowak J.K."/>
            <person name="Plattner H."/>
            <person name="Poulain J."/>
            <person name="Ruiz F."/>
            <person name="Serrano V."/>
            <person name="Zagulski M."/>
            <person name="Dessen P."/>
            <person name="Betermier M."/>
            <person name="Weissenbach J."/>
            <person name="Scarpelli C."/>
            <person name="Schachter V."/>
            <person name="Sperling L."/>
            <person name="Meyer E."/>
            <person name="Cohen J."/>
            <person name="Wincker P."/>
        </authorList>
    </citation>
    <scope>NUCLEOTIDE SEQUENCE [LARGE SCALE GENOMIC DNA]</scope>
    <source>
        <strain evidence="2 3">Stock d4-2</strain>
    </source>
</reference>
<dbReference type="RefSeq" id="XP_001427443.1">
    <property type="nucleotide sequence ID" value="XM_001427406.1"/>
</dbReference>